<protein>
    <submittedName>
        <fullName evidence="1">Uncharacterized protein</fullName>
    </submittedName>
</protein>
<dbReference type="AlphaFoldDB" id="A0A7J9NWK6"/>
<sequence length="139" mass="15686">MVNIKEKNDAYIKAKNDTVTLREALLASIEEALEDVECTVAKKLGNNCFIVNSSELVKQESWLPEDVISTINATKFMKFLRSRQDPIPAIVTAAKTGRFVHKGEKYKIHTEVMVVLNKILDQFKVNTDVEPEESSDDTN</sequence>
<name>A0A7J9NWK6_METMI</name>
<accession>A0A7J9NWK6</accession>
<dbReference type="EMBL" id="JACDUH010000003">
    <property type="protein sequence ID" value="MBA2851644.1"/>
    <property type="molecule type" value="Genomic_DNA"/>
</dbReference>
<proteinExistence type="predicted"/>
<evidence type="ECO:0000313" key="1">
    <source>
        <dbReference type="EMBL" id="MBA2851644.1"/>
    </source>
</evidence>
<comment type="caution">
    <text evidence="1">The sequence shown here is derived from an EMBL/GenBank/DDBJ whole genome shotgun (WGS) entry which is preliminary data.</text>
</comment>
<evidence type="ECO:0000313" key="2">
    <source>
        <dbReference type="Proteomes" id="UP000564425"/>
    </source>
</evidence>
<reference evidence="1 2" key="1">
    <citation type="submission" date="2020-07" db="EMBL/GenBank/DDBJ databases">
        <title>Genomic Encyclopedia of Type Strains, Phase IV (KMG-V): Genome sequencing to study the core and pangenomes of soil and plant-associated prokaryotes.</title>
        <authorList>
            <person name="Whitman W."/>
        </authorList>
    </citation>
    <scope>NUCLEOTIDE SEQUENCE [LARGE SCALE GENOMIC DNA]</scope>
    <source>
        <strain evidence="1 2">A1</strain>
    </source>
</reference>
<gene>
    <name evidence="1" type="ORF">HNP86_001803</name>
</gene>
<dbReference type="Proteomes" id="UP000564425">
    <property type="component" value="Unassembled WGS sequence"/>
</dbReference>
<organism evidence="1 2">
    <name type="scientific">Methanococcus maripaludis</name>
    <name type="common">Methanococcus deltae</name>
    <dbReference type="NCBI Taxonomy" id="39152"/>
    <lineage>
        <taxon>Archaea</taxon>
        <taxon>Methanobacteriati</taxon>
        <taxon>Methanobacteriota</taxon>
        <taxon>Methanomada group</taxon>
        <taxon>Methanococci</taxon>
        <taxon>Methanococcales</taxon>
        <taxon>Methanococcaceae</taxon>
        <taxon>Methanococcus</taxon>
    </lineage>
</organism>
<dbReference type="RefSeq" id="WP_181501470.1">
    <property type="nucleotide sequence ID" value="NZ_JACDUH010000003.1"/>
</dbReference>